<dbReference type="Proteomes" id="UP000736787">
    <property type="component" value="Unassembled WGS sequence"/>
</dbReference>
<name>A0A8T1ACZ9_9STRA</name>
<dbReference type="EMBL" id="RCMK01003202">
    <property type="protein sequence ID" value="KAG2876103.1"/>
    <property type="molecule type" value="Genomic_DNA"/>
</dbReference>
<evidence type="ECO:0000313" key="2">
    <source>
        <dbReference type="Proteomes" id="UP000736787"/>
    </source>
</evidence>
<sequence>MAIVNGYIVHKAYYKQKQAKPMSHVVYMKCQLQASDMYEVNRFGVQTPATPERVGRLVSGVSSGSTHVVQQLQRFRN</sequence>
<reference evidence="1" key="1">
    <citation type="submission" date="2018-10" db="EMBL/GenBank/DDBJ databases">
        <title>Effector identification in a new, highly contiguous assembly of the strawberry crown rot pathogen Phytophthora cactorum.</title>
        <authorList>
            <person name="Armitage A.D."/>
            <person name="Nellist C.F."/>
            <person name="Bates H."/>
            <person name="Vickerstaff R.J."/>
            <person name="Harrison R.J."/>
        </authorList>
    </citation>
    <scope>NUCLEOTIDE SEQUENCE</scope>
    <source>
        <strain evidence="1">4040</strain>
    </source>
</reference>
<proteinExistence type="predicted"/>
<protein>
    <submittedName>
        <fullName evidence="1">Uncharacterized protein</fullName>
    </submittedName>
</protein>
<dbReference type="VEuPathDB" id="FungiDB:PC110_g14331"/>
<dbReference type="AlphaFoldDB" id="A0A8T1ACZ9"/>
<organism evidence="1 2">
    <name type="scientific">Phytophthora cactorum</name>
    <dbReference type="NCBI Taxonomy" id="29920"/>
    <lineage>
        <taxon>Eukaryota</taxon>
        <taxon>Sar</taxon>
        <taxon>Stramenopiles</taxon>
        <taxon>Oomycota</taxon>
        <taxon>Peronosporomycetes</taxon>
        <taxon>Peronosporales</taxon>
        <taxon>Peronosporaceae</taxon>
        <taxon>Phytophthora</taxon>
    </lineage>
</organism>
<evidence type="ECO:0000313" key="1">
    <source>
        <dbReference type="EMBL" id="KAG2876103.1"/>
    </source>
</evidence>
<gene>
    <name evidence="1" type="ORF">PC117_g27309</name>
</gene>
<comment type="caution">
    <text evidence="1">The sequence shown here is derived from an EMBL/GenBank/DDBJ whole genome shotgun (WGS) entry which is preliminary data.</text>
</comment>
<accession>A0A8T1ACZ9</accession>